<dbReference type="Gene3D" id="3.10.450.40">
    <property type="match status" value="1"/>
</dbReference>
<organism evidence="2 3">
    <name type="scientific">Capnocytophaga canis</name>
    <dbReference type="NCBI Taxonomy" id="1848903"/>
    <lineage>
        <taxon>Bacteria</taxon>
        <taxon>Pseudomonadati</taxon>
        <taxon>Bacteroidota</taxon>
        <taxon>Flavobacteriia</taxon>
        <taxon>Flavobacteriales</taxon>
        <taxon>Flavobacteriaceae</taxon>
        <taxon>Capnocytophaga</taxon>
    </lineage>
</organism>
<dbReference type="SUPFAM" id="SSF160719">
    <property type="entry name" value="gpW/gp25-like"/>
    <property type="match status" value="1"/>
</dbReference>
<evidence type="ECO:0000313" key="3">
    <source>
        <dbReference type="Proteomes" id="UP000265497"/>
    </source>
</evidence>
<proteinExistence type="predicted"/>
<dbReference type="Pfam" id="PF04965">
    <property type="entry name" value="GPW_gp25"/>
    <property type="match status" value="1"/>
</dbReference>
<evidence type="ECO:0000313" key="2">
    <source>
        <dbReference type="EMBL" id="RIY35204.1"/>
    </source>
</evidence>
<dbReference type="Proteomes" id="UP000265497">
    <property type="component" value="Unassembled WGS sequence"/>
</dbReference>
<reference evidence="2 3" key="1">
    <citation type="submission" date="2017-08" db="EMBL/GenBank/DDBJ databases">
        <title>Capnocytophaga canis 17-158 assembly.</title>
        <authorList>
            <person name="Gulvik C.A."/>
        </authorList>
    </citation>
    <scope>NUCLEOTIDE SEQUENCE [LARGE SCALE GENOMIC DNA]</scope>
    <source>
        <strain evidence="2 3">17-158</strain>
    </source>
</reference>
<accession>A0A3A1YG63</accession>
<comment type="caution">
    <text evidence="2">The sequence shown here is derived from an EMBL/GenBank/DDBJ whole genome shotgun (WGS) entry which is preliminary data.</text>
</comment>
<evidence type="ECO:0000259" key="1">
    <source>
        <dbReference type="Pfam" id="PF04965"/>
    </source>
</evidence>
<feature type="domain" description="IraD/Gp25-like" evidence="1">
    <location>
        <begin position="29"/>
        <end position="97"/>
    </location>
</feature>
<sequence length="146" mass="17147">MNDKNYKIPLNPEHFIKGNGQTQMCGTVESIARNLMLLITTRKQENRYDENYGNAVWDIEFENAKTTIEWENVFTKSLQEQIQAYEPRIMSVKVQIHIVYVEHTYQTRKFTEIKRKAKIAINAKLVETGEPFHFTTEIFLSPMSVD</sequence>
<name>A0A3A1YG63_9FLAO</name>
<dbReference type="RefSeq" id="WP_109861097.1">
    <property type="nucleotide sequence ID" value="NZ_CP171102.1"/>
</dbReference>
<gene>
    <name evidence="2" type="ORF">CKY20_11105</name>
</gene>
<protein>
    <recommendedName>
        <fullName evidence="1">IraD/Gp25-like domain-containing protein</fullName>
    </recommendedName>
</protein>
<dbReference type="EMBL" id="NSDI01000019">
    <property type="protein sequence ID" value="RIY35204.1"/>
    <property type="molecule type" value="Genomic_DNA"/>
</dbReference>
<dbReference type="AlphaFoldDB" id="A0A3A1YG63"/>
<dbReference type="InterPro" id="IPR007048">
    <property type="entry name" value="IraD/Gp25-like"/>
</dbReference>